<evidence type="ECO:0000256" key="2">
    <source>
        <dbReference type="ARBA" id="ARBA00023125"/>
    </source>
</evidence>
<sequence length="232" mass="26921">MVFQDIARKLKDNINGYTYNVGDLLPTEIQLSQTYNVSRNTLRKALDILEKEGMIERKHGAGTYVRRKSFIAHVEHMNCLSEIAKNSGKEIVSQIMRFEVQGATHLISRELNITENEPVYYIKRLRIIDNKLAQLEETWLSVGRFPELTVSHMKKSKFSYIENECNVKIIGTFEIFSPIFPTPEIASVLHISTKDPILKIQTQAIDEKHQPIDYSILYSNILEFQVKYFLPR</sequence>
<dbReference type="EMBL" id="CP023345">
    <property type="protein sequence ID" value="ATW55671.1"/>
    <property type="molecule type" value="Genomic_DNA"/>
</dbReference>
<dbReference type="GO" id="GO:0003677">
    <property type="term" value="F:DNA binding"/>
    <property type="evidence" value="ECO:0007669"/>
    <property type="project" value="UniProtKB-KW"/>
</dbReference>
<organism evidence="5 6">
    <name type="scientific">Salmonella diarizonae</name>
    <dbReference type="NCBI Taxonomy" id="59204"/>
    <lineage>
        <taxon>Bacteria</taxon>
        <taxon>Pseudomonadati</taxon>
        <taxon>Pseudomonadota</taxon>
        <taxon>Gammaproteobacteria</taxon>
        <taxon>Enterobacterales</taxon>
        <taxon>Enterobacteriaceae</taxon>
        <taxon>Salmonella</taxon>
    </lineage>
</organism>
<evidence type="ECO:0000313" key="6">
    <source>
        <dbReference type="Proteomes" id="UP000230639"/>
    </source>
</evidence>
<dbReference type="InterPro" id="IPR050679">
    <property type="entry name" value="Bact_HTH_transcr_reg"/>
</dbReference>
<accession>A0A2I5HK83</accession>
<dbReference type="PRINTS" id="PR00035">
    <property type="entry name" value="HTHGNTR"/>
</dbReference>
<dbReference type="CDD" id="cd07377">
    <property type="entry name" value="WHTH_GntR"/>
    <property type="match status" value="1"/>
</dbReference>
<dbReference type="InterPro" id="IPR036388">
    <property type="entry name" value="WH-like_DNA-bd_sf"/>
</dbReference>
<gene>
    <name evidence="5" type="ORF">CNQ75_14800</name>
</gene>
<dbReference type="RefSeq" id="WP_063390230.1">
    <property type="nucleotide sequence ID" value="NZ_CP011288.1"/>
</dbReference>
<evidence type="ECO:0000256" key="3">
    <source>
        <dbReference type="ARBA" id="ARBA00023163"/>
    </source>
</evidence>
<dbReference type="SMART" id="SM00345">
    <property type="entry name" value="HTH_GNTR"/>
    <property type="match status" value="1"/>
</dbReference>
<dbReference type="Gene3D" id="1.10.10.10">
    <property type="entry name" value="Winged helix-like DNA-binding domain superfamily/Winged helix DNA-binding domain"/>
    <property type="match status" value="1"/>
</dbReference>
<dbReference type="SUPFAM" id="SSF64288">
    <property type="entry name" value="Chorismate lyase-like"/>
    <property type="match status" value="1"/>
</dbReference>
<keyword evidence="1" id="KW-0805">Transcription regulation</keyword>
<dbReference type="PROSITE" id="PS50949">
    <property type="entry name" value="HTH_GNTR"/>
    <property type="match status" value="1"/>
</dbReference>
<evidence type="ECO:0000313" key="5">
    <source>
        <dbReference type="EMBL" id="ATW55671.1"/>
    </source>
</evidence>
<dbReference type="Pfam" id="PF00392">
    <property type="entry name" value="GntR"/>
    <property type="match status" value="1"/>
</dbReference>
<protein>
    <submittedName>
        <fullName evidence="5">GntR family transcriptional regulator</fullName>
    </submittedName>
</protein>
<dbReference type="PANTHER" id="PTHR44846:SF1">
    <property type="entry name" value="MANNOSYL-D-GLYCERATE TRANSPORT_METABOLISM SYSTEM REPRESSOR MNGR-RELATED"/>
    <property type="match status" value="1"/>
</dbReference>
<dbReference type="InterPro" id="IPR028978">
    <property type="entry name" value="Chorismate_lyase_/UTRA_dom_sf"/>
</dbReference>
<feature type="domain" description="HTH gntR-type" evidence="4">
    <location>
        <begin position="1"/>
        <end position="68"/>
    </location>
</feature>
<evidence type="ECO:0000259" key="4">
    <source>
        <dbReference type="PROSITE" id="PS50949"/>
    </source>
</evidence>
<dbReference type="InterPro" id="IPR000524">
    <property type="entry name" value="Tscrpt_reg_HTH_GntR"/>
</dbReference>
<dbReference type="GO" id="GO:0045892">
    <property type="term" value="P:negative regulation of DNA-templated transcription"/>
    <property type="evidence" value="ECO:0007669"/>
    <property type="project" value="TreeGrafter"/>
</dbReference>
<dbReference type="SMART" id="SM00866">
    <property type="entry name" value="UTRA"/>
    <property type="match status" value="1"/>
</dbReference>
<dbReference type="Gene3D" id="3.40.1410.10">
    <property type="entry name" value="Chorismate lyase-like"/>
    <property type="match status" value="1"/>
</dbReference>
<evidence type="ECO:0000256" key="1">
    <source>
        <dbReference type="ARBA" id="ARBA00023015"/>
    </source>
</evidence>
<proteinExistence type="predicted"/>
<reference evidence="5 6" key="1">
    <citation type="submission" date="2017-09" db="EMBL/GenBank/DDBJ databases">
        <title>Complete genome of Salmonella enterica subsp. diarizonae isolated from stool of a patient with bacterial enteropathy.</title>
        <authorList>
            <person name="Zhou J."/>
            <person name="Chen Q."/>
            <person name="Guo L."/>
            <person name="Fan J."/>
        </authorList>
    </citation>
    <scope>NUCLEOTIDE SEQUENCE [LARGE SCALE GENOMIC DNA]</scope>
    <source>
        <strain evidence="5 6">HZS154</strain>
    </source>
</reference>
<name>A0A2I5HK83_SALDZ</name>
<dbReference type="Pfam" id="PF07702">
    <property type="entry name" value="UTRA"/>
    <property type="match status" value="1"/>
</dbReference>
<dbReference type="InterPro" id="IPR036390">
    <property type="entry name" value="WH_DNA-bd_sf"/>
</dbReference>
<keyword evidence="2" id="KW-0238">DNA-binding</keyword>
<dbReference type="SUPFAM" id="SSF46785">
    <property type="entry name" value="Winged helix' DNA-binding domain"/>
    <property type="match status" value="1"/>
</dbReference>
<dbReference type="PANTHER" id="PTHR44846">
    <property type="entry name" value="MANNOSYL-D-GLYCERATE TRANSPORT/METABOLISM SYSTEM REPRESSOR MNGR-RELATED"/>
    <property type="match status" value="1"/>
</dbReference>
<dbReference type="Proteomes" id="UP000230639">
    <property type="component" value="Chromosome"/>
</dbReference>
<dbReference type="STRING" id="59204.UQ49_07005"/>
<keyword evidence="3" id="KW-0804">Transcription</keyword>
<dbReference type="GO" id="GO:0003700">
    <property type="term" value="F:DNA-binding transcription factor activity"/>
    <property type="evidence" value="ECO:0007669"/>
    <property type="project" value="InterPro"/>
</dbReference>
<dbReference type="AlphaFoldDB" id="A0A2I5HK83"/>
<dbReference type="InterPro" id="IPR011663">
    <property type="entry name" value="UTRA"/>
</dbReference>